<dbReference type="Pfam" id="PF06110">
    <property type="entry name" value="TXD17-like_Trx"/>
    <property type="match status" value="1"/>
</dbReference>
<sequence>MPIIKDFAVPSAPEQLEVAEAEGSSALVIFISSEDAETRQPWCPDVRAAWPHVEAAFGSADAPNLWVVHVGQRPEWKSPDNVYRKSWNVGGVPTLARYERVDGRVVEVARLDEHGIMDEKRLQALLSPRVATRIPFYGYIRLFFFLYLILPQTQGARLLYEEKVHPFLQDNENTIDEFIATAHDRVKAAFITYFRRATEYVKTNLLNMPATEREPASAQAAAAPQGYMQSLLARFSVPTTQWGSGAANTGNEFYNLLANAVSAVTTSATSGSGGPTNNNSSSSSSIGNNNKRGNKGVSDSGVLIPPHLRGSAEKMSFIAAQRERLNILLRALDQEAQQIQRDGSRTTTTTTRPGAFATDSGSIGDGNSSSEDDAAAARTSPSGLTALSKSRSETEFEKVEAESGAEDEVQLRRRYASSGSGGSWRAWAWGPGDAAAGAHSGPKQD</sequence>
<comment type="caution">
    <text evidence="4">The sequence shown here is derived from an EMBL/GenBank/DDBJ whole genome shotgun (WGS) entry which is preliminary data.</text>
</comment>
<dbReference type="InterPro" id="IPR004345">
    <property type="entry name" value="TB2_DP1_HVA22"/>
</dbReference>
<feature type="compositionally biased region" description="Low complexity" evidence="2">
    <location>
        <begin position="359"/>
        <end position="369"/>
    </location>
</feature>
<reference evidence="4 5" key="1">
    <citation type="journal article" date="2016" name="Genome Biol. Evol.">
        <title>Divergent and convergent evolution of fungal pathogenicity.</title>
        <authorList>
            <person name="Shang Y."/>
            <person name="Xiao G."/>
            <person name="Zheng P."/>
            <person name="Cen K."/>
            <person name="Zhan S."/>
            <person name="Wang C."/>
        </authorList>
    </citation>
    <scope>NUCLEOTIDE SEQUENCE [LARGE SCALE GENOMIC DNA]</scope>
    <source>
        <strain evidence="4 5">RCEF 2490</strain>
    </source>
</reference>
<name>A0A168F3A6_9HYPO</name>
<dbReference type="GO" id="GO:0047134">
    <property type="term" value="F:protein-disulfide reductase [NAD(P)H] activity"/>
    <property type="evidence" value="ECO:0007669"/>
    <property type="project" value="InterPro"/>
</dbReference>
<organism evidence="4 5">
    <name type="scientific">Moelleriella libera RCEF 2490</name>
    <dbReference type="NCBI Taxonomy" id="1081109"/>
    <lineage>
        <taxon>Eukaryota</taxon>
        <taxon>Fungi</taxon>
        <taxon>Dikarya</taxon>
        <taxon>Ascomycota</taxon>
        <taxon>Pezizomycotina</taxon>
        <taxon>Sordariomycetes</taxon>
        <taxon>Hypocreomycetidae</taxon>
        <taxon>Hypocreales</taxon>
        <taxon>Clavicipitaceae</taxon>
        <taxon>Moelleriella</taxon>
    </lineage>
</organism>
<dbReference type="PANTHER" id="PTHR12452:SF0">
    <property type="entry name" value="THIOREDOXIN DOMAIN-CONTAINING PROTEIN 17"/>
    <property type="match status" value="1"/>
</dbReference>
<dbReference type="PANTHER" id="PTHR12452">
    <property type="entry name" value="42-9-9 PROTEIN-RELATED"/>
    <property type="match status" value="1"/>
</dbReference>
<feature type="region of interest" description="Disordered" evidence="2">
    <location>
        <begin position="266"/>
        <end position="305"/>
    </location>
</feature>
<evidence type="ECO:0000256" key="2">
    <source>
        <dbReference type="SAM" id="MobiDB-lite"/>
    </source>
</evidence>
<feature type="compositionally biased region" description="Low complexity" evidence="2">
    <location>
        <begin position="266"/>
        <end position="290"/>
    </location>
</feature>
<evidence type="ECO:0000313" key="4">
    <source>
        <dbReference type="EMBL" id="KZZ99427.1"/>
    </source>
</evidence>
<proteinExistence type="inferred from homology"/>
<feature type="compositionally biased region" description="Low complexity" evidence="2">
    <location>
        <begin position="423"/>
        <end position="438"/>
    </location>
</feature>
<dbReference type="OrthoDB" id="78947at2759"/>
<evidence type="ECO:0000313" key="5">
    <source>
        <dbReference type="Proteomes" id="UP000078544"/>
    </source>
</evidence>
<dbReference type="Proteomes" id="UP000078544">
    <property type="component" value="Unassembled WGS sequence"/>
</dbReference>
<protein>
    <submittedName>
        <fullName evidence="4">Pathogenicity protein</fullName>
    </submittedName>
</protein>
<keyword evidence="5" id="KW-1185">Reference proteome</keyword>
<dbReference type="AlphaFoldDB" id="A0A168F3A6"/>
<feature type="compositionally biased region" description="Polar residues" evidence="2">
    <location>
        <begin position="379"/>
        <end position="389"/>
    </location>
</feature>
<dbReference type="Pfam" id="PF03134">
    <property type="entry name" value="TB2_DP1_HVA22"/>
    <property type="match status" value="1"/>
</dbReference>
<dbReference type="SUPFAM" id="SSF52833">
    <property type="entry name" value="Thioredoxin-like"/>
    <property type="match status" value="1"/>
</dbReference>
<accession>A0A168F3A6</accession>
<dbReference type="InterPro" id="IPR010357">
    <property type="entry name" value="TXNDC17_dom"/>
</dbReference>
<dbReference type="InterPro" id="IPR045108">
    <property type="entry name" value="TXNDC17-like"/>
</dbReference>
<feature type="compositionally biased region" description="Basic and acidic residues" evidence="2">
    <location>
        <begin position="390"/>
        <end position="401"/>
    </location>
</feature>
<gene>
    <name evidence="4" type="ORF">AAL_01999</name>
</gene>
<dbReference type="STRING" id="1081109.A0A168F3A6"/>
<dbReference type="EMBL" id="AZGY01000003">
    <property type="protein sequence ID" value="KZZ99427.1"/>
    <property type="molecule type" value="Genomic_DNA"/>
</dbReference>
<feature type="domain" description="Thioredoxin" evidence="3">
    <location>
        <begin position="15"/>
        <end position="119"/>
    </location>
</feature>
<evidence type="ECO:0000259" key="3">
    <source>
        <dbReference type="Pfam" id="PF06110"/>
    </source>
</evidence>
<dbReference type="GO" id="GO:0005829">
    <property type="term" value="C:cytosol"/>
    <property type="evidence" value="ECO:0007669"/>
    <property type="project" value="TreeGrafter"/>
</dbReference>
<dbReference type="Gene3D" id="3.40.30.10">
    <property type="entry name" value="Glutaredoxin"/>
    <property type="match status" value="1"/>
</dbReference>
<comment type="similarity">
    <text evidence="1">Belongs to the thioredoxin family.</text>
</comment>
<feature type="region of interest" description="Disordered" evidence="2">
    <location>
        <begin position="337"/>
        <end position="445"/>
    </location>
</feature>
<evidence type="ECO:0000256" key="1">
    <source>
        <dbReference type="ARBA" id="ARBA00008987"/>
    </source>
</evidence>
<dbReference type="InterPro" id="IPR036249">
    <property type="entry name" value="Thioredoxin-like_sf"/>
</dbReference>